<dbReference type="EMBL" id="KB445578">
    <property type="protein sequence ID" value="EMD90262.1"/>
    <property type="molecule type" value="Genomic_DNA"/>
</dbReference>
<dbReference type="OrthoDB" id="6021263at2759"/>
<dbReference type="eggNOG" id="ENOG502S0A4">
    <property type="taxonomic scope" value="Eukaryota"/>
</dbReference>
<dbReference type="GO" id="GO:0005762">
    <property type="term" value="C:mitochondrial large ribosomal subunit"/>
    <property type="evidence" value="ECO:0007669"/>
    <property type="project" value="TreeGrafter"/>
</dbReference>
<dbReference type="HOGENOM" id="CLU_089054_0_0_1"/>
<dbReference type="STRING" id="701091.M2UQT6"/>
<dbReference type="OMA" id="CSQFFVG"/>
<sequence length="220" mass="24928">MATCKPLLRVCPSTVQPAFLLPRTQQRFESTTRRHRKLLALPAAPSYTPDSSSPTLIFNPPSSAPSVHHTPVKFLPQTDKRRALYASTHQQLARTALSTRTSPTTSPGTPLSAPSHLPPKPSSALPPAVRQPYDKQYHVTEEQVAEMRQLRAQDPDTWTRVKLAQRFACSQFFVGLVARNPDKAERVALEHQRAREKWGARRREAREDRVRRKSAWARDE</sequence>
<dbReference type="PANTHER" id="PTHR28266">
    <property type="entry name" value="54S RIBOSOMAL PROTEIN L20, MITOCHONDRIAL"/>
    <property type="match status" value="1"/>
</dbReference>
<feature type="compositionally biased region" description="Polar residues" evidence="1">
    <location>
        <begin position="48"/>
        <end position="65"/>
    </location>
</feature>
<reference evidence="3" key="2">
    <citation type="journal article" date="2013" name="PLoS Genet.">
        <title>Comparative genome structure, secondary metabolite, and effector coding capacity across Cochliobolus pathogens.</title>
        <authorList>
            <person name="Condon B.J."/>
            <person name="Leng Y."/>
            <person name="Wu D."/>
            <person name="Bushley K.E."/>
            <person name="Ohm R.A."/>
            <person name="Otillar R."/>
            <person name="Martin J."/>
            <person name="Schackwitz W."/>
            <person name="Grimwood J."/>
            <person name="MohdZainudin N."/>
            <person name="Xue C."/>
            <person name="Wang R."/>
            <person name="Manning V.A."/>
            <person name="Dhillon B."/>
            <person name="Tu Z.J."/>
            <person name="Steffenson B.J."/>
            <person name="Salamov A."/>
            <person name="Sun H."/>
            <person name="Lowry S."/>
            <person name="LaButti K."/>
            <person name="Han J."/>
            <person name="Copeland A."/>
            <person name="Lindquist E."/>
            <person name="Barry K."/>
            <person name="Schmutz J."/>
            <person name="Baker S.E."/>
            <person name="Ciuffetti L.M."/>
            <person name="Grigoriev I.V."/>
            <person name="Zhong S."/>
            <person name="Turgeon B.G."/>
        </authorList>
    </citation>
    <scope>NUCLEOTIDE SEQUENCE [LARGE SCALE GENOMIC DNA]</scope>
    <source>
        <strain evidence="3">C5 / ATCC 48332 / race O</strain>
    </source>
</reference>
<feature type="region of interest" description="Disordered" evidence="1">
    <location>
        <begin position="41"/>
        <end position="70"/>
    </location>
</feature>
<evidence type="ECO:0000256" key="1">
    <source>
        <dbReference type="SAM" id="MobiDB-lite"/>
    </source>
</evidence>
<dbReference type="Pfam" id="PF12824">
    <property type="entry name" value="MRP-L20"/>
    <property type="match status" value="1"/>
</dbReference>
<dbReference type="AlphaFoldDB" id="M2UQT6"/>
<reference evidence="2 3" key="1">
    <citation type="journal article" date="2012" name="PLoS Pathog.">
        <title>Diverse lifestyles and strategies of plant pathogenesis encoded in the genomes of eighteen Dothideomycetes fungi.</title>
        <authorList>
            <person name="Ohm R.A."/>
            <person name="Feau N."/>
            <person name="Henrissat B."/>
            <person name="Schoch C.L."/>
            <person name="Horwitz B.A."/>
            <person name="Barry K.W."/>
            <person name="Condon B.J."/>
            <person name="Copeland A.C."/>
            <person name="Dhillon B."/>
            <person name="Glaser F."/>
            <person name="Hesse C.N."/>
            <person name="Kosti I."/>
            <person name="LaButti K."/>
            <person name="Lindquist E.A."/>
            <person name="Lucas S."/>
            <person name="Salamov A.A."/>
            <person name="Bradshaw R.E."/>
            <person name="Ciuffetti L."/>
            <person name="Hamelin R.C."/>
            <person name="Kema G.H.J."/>
            <person name="Lawrence C."/>
            <person name="Scott J.A."/>
            <person name="Spatafora J.W."/>
            <person name="Turgeon B.G."/>
            <person name="de Wit P.J.G.M."/>
            <person name="Zhong S."/>
            <person name="Goodwin S.B."/>
            <person name="Grigoriev I.V."/>
        </authorList>
    </citation>
    <scope>NUCLEOTIDE SEQUENCE [LARGE SCALE GENOMIC DNA]</scope>
    <source>
        <strain evidence="3">C5 / ATCC 48332 / race O</strain>
    </source>
</reference>
<name>M2UQT6_COCH5</name>
<organism evidence="2 3">
    <name type="scientific">Cochliobolus heterostrophus (strain C5 / ATCC 48332 / race O)</name>
    <name type="common">Southern corn leaf blight fungus</name>
    <name type="synonym">Bipolaris maydis</name>
    <dbReference type="NCBI Taxonomy" id="701091"/>
    <lineage>
        <taxon>Eukaryota</taxon>
        <taxon>Fungi</taxon>
        <taxon>Dikarya</taxon>
        <taxon>Ascomycota</taxon>
        <taxon>Pezizomycotina</taxon>
        <taxon>Dothideomycetes</taxon>
        <taxon>Pleosporomycetidae</taxon>
        <taxon>Pleosporales</taxon>
        <taxon>Pleosporineae</taxon>
        <taxon>Pleosporaceae</taxon>
        <taxon>Bipolaris</taxon>
    </lineage>
</organism>
<keyword evidence="3" id="KW-1185">Reference proteome</keyword>
<gene>
    <name evidence="2" type="ORF">COCHEDRAFT_1106754</name>
</gene>
<protein>
    <submittedName>
        <fullName evidence="2">Uncharacterized protein</fullName>
    </submittedName>
</protein>
<evidence type="ECO:0000313" key="2">
    <source>
        <dbReference type="EMBL" id="EMD90262.1"/>
    </source>
</evidence>
<dbReference type="Proteomes" id="UP000016936">
    <property type="component" value="Unassembled WGS sequence"/>
</dbReference>
<accession>M2UQT6</accession>
<feature type="region of interest" description="Disordered" evidence="1">
    <location>
        <begin position="88"/>
        <end position="129"/>
    </location>
</feature>
<proteinExistence type="predicted"/>
<dbReference type="PANTHER" id="PTHR28266:SF1">
    <property type="entry name" value="LARGE RIBOSOMAL SUBUNIT PROTEIN ML58"/>
    <property type="match status" value="1"/>
</dbReference>
<feature type="compositionally biased region" description="Low complexity" evidence="1">
    <location>
        <begin position="94"/>
        <end position="115"/>
    </location>
</feature>
<feature type="region of interest" description="Disordered" evidence="1">
    <location>
        <begin position="193"/>
        <end position="220"/>
    </location>
</feature>
<dbReference type="GO" id="GO:0003735">
    <property type="term" value="F:structural constituent of ribosome"/>
    <property type="evidence" value="ECO:0007669"/>
    <property type="project" value="TreeGrafter"/>
</dbReference>
<evidence type="ECO:0000313" key="3">
    <source>
        <dbReference type="Proteomes" id="UP000016936"/>
    </source>
</evidence>
<dbReference type="InterPro" id="IPR024388">
    <property type="entry name" value="Ribosomal_mL58"/>
</dbReference>